<evidence type="ECO:0000313" key="13">
    <source>
        <dbReference type="Proteomes" id="UP000019132"/>
    </source>
</evidence>
<dbReference type="InterPro" id="IPR003148">
    <property type="entry name" value="RCK_N"/>
</dbReference>
<evidence type="ECO:0000256" key="6">
    <source>
        <dbReference type="ARBA" id="ARBA00022958"/>
    </source>
</evidence>
<evidence type="ECO:0000256" key="2">
    <source>
        <dbReference type="ARBA" id="ARBA00022448"/>
    </source>
</evidence>
<comment type="subcellular location">
    <subcellularLocation>
        <location evidence="1">Membrane</location>
        <topology evidence="1">Multi-pass membrane protein</topology>
    </subcellularLocation>
</comment>
<dbReference type="InParanoid" id="K3X4P0"/>
<dbReference type="GO" id="GO:0016020">
    <property type="term" value="C:membrane"/>
    <property type="evidence" value="ECO:0007669"/>
    <property type="project" value="UniProtKB-SubCell"/>
</dbReference>
<keyword evidence="13" id="KW-1185">Reference proteome</keyword>
<dbReference type="HOGENOM" id="CLU_658041_0_0_1"/>
<keyword evidence="5" id="KW-0631">Potassium channel</keyword>
<dbReference type="InterPro" id="IPR047871">
    <property type="entry name" value="K_chnl_Slo-like"/>
</dbReference>
<evidence type="ECO:0000256" key="10">
    <source>
        <dbReference type="ARBA" id="ARBA00023303"/>
    </source>
</evidence>
<protein>
    <recommendedName>
        <fullName evidence="11">RCK N-terminal domain-containing protein</fullName>
    </recommendedName>
</protein>
<name>K3X4P0_GLOUD</name>
<dbReference type="Gene3D" id="3.40.50.720">
    <property type="entry name" value="NAD(P)-binding Rossmann-like Domain"/>
    <property type="match status" value="1"/>
</dbReference>
<dbReference type="PANTHER" id="PTHR10027:SF10">
    <property type="entry name" value="SLOWPOKE 2, ISOFORM D"/>
    <property type="match status" value="1"/>
</dbReference>
<evidence type="ECO:0000256" key="1">
    <source>
        <dbReference type="ARBA" id="ARBA00004141"/>
    </source>
</evidence>
<sequence>MVRRSSSSDVVHANGDLVRDAGELRHAMTNSNGHRLDHGHEENPLLEQPVEVAPEDALIIEAPVIQRRISNSKPLARMQRVSMVRSFRRVPPPQNLADHFVVCGTPRDYPDFLANLTDDDDSRRAPIVFVTPRELTDRELQVYVRHKALYFVRGSPVTMQVFDDARIRYARSILIMSYCAAESVDEDDETTHVSEKMDEYMADVDAITTHRFISEACQQHISGDQPQQNQQRCSTTANSRPMPFIVAEMIRPSNAKFLIDHGVSLYDEHALENEFRKRELLKDTKCIDECFFSPLYASGHIYFANVMDALLGACSQNPLLIDMITQLVIAGKSNNSSNRNLLSGNDSSAAHRLSQIPAPPRFHFRPYALLVEELLQEKNAMALGIYRDGGSHLSPSFVFTNPPPDELVAPHDLIFIIS</sequence>
<dbReference type="EnsemblProtists" id="PYU1_T012189">
    <property type="protein sequence ID" value="PYU1_T012189"/>
    <property type="gene ID" value="PYU1_G012163"/>
</dbReference>
<dbReference type="Proteomes" id="UP000019132">
    <property type="component" value="Unassembled WGS sequence"/>
</dbReference>
<feature type="domain" description="RCK N-terminal" evidence="11">
    <location>
        <begin position="96"/>
        <end position="205"/>
    </location>
</feature>
<dbReference type="STRING" id="431595.K3X4P0"/>
<dbReference type="Pfam" id="PF22614">
    <property type="entry name" value="Slo-like_RCK"/>
    <property type="match status" value="1"/>
</dbReference>
<evidence type="ECO:0000313" key="12">
    <source>
        <dbReference type="EnsemblProtists" id="PYU1_T012189"/>
    </source>
</evidence>
<keyword evidence="10" id="KW-0407">Ion channel</keyword>
<accession>K3X4P0</accession>
<dbReference type="VEuPathDB" id="FungiDB:PYU1_G012163"/>
<keyword evidence="9" id="KW-0472">Membrane</keyword>
<keyword evidence="3" id="KW-0633">Potassium transport</keyword>
<keyword evidence="4" id="KW-0812">Transmembrane</keyword>
<dbReference type="PANTHER" id="PTHR10027">
    <property type="entry name" value="CALCIUM-ACTIVATED POTASSIUM CHANNEL ALPHA CHAIN"/>
    <property type="match status" value="1"/>
</dbReference>
<reference evidence="13" key="1">
    <citation type="journal article" date="2010" name="Genome Biol.">
        <title>Genome sequence of the necrotrophic plant pathogen Pythium ultimum reveals original pathogenicity mechanisms and effector repertoire.</title>
        <authorList>
            <person name="Levesque C.A."/>
            <person name="Brouwer H."/>
            <person name="Cano L."/>
            <person name="Hamilton J.P."/>
            <person name="Holt C."/>
            <person name="Huitema E."/>
            <person name="Raffaele S."/>
            <person name="Robideau G.P."/>
            <person name="Thines M."/>
            <person name="Win J."/>
            <person name="Zerillo M.M."/>
            <person name="Beakes G.W."/>
            <person name="Boore J.L."/>
            <person name="Busam D."/>
            <person name="Dumas B."/>
            <person name="Ferriera S."/>
            <person name="Fuerstenberg S.I."/>
            <person name="Gachon C.M."/>
            <person name="Gaulin E."/>
            <person name="Govers F."/>
            <person name="Grenville-Briggs L."/>
            <person name="Horner N."/>
            <person name="Hostetler J."/>
            <person name="Jiang R.H."/>
            <person name="Johnson J."/>
            <person name="Krajaejun T."/>
            <person name="Lin H."/>
            <person name="Meijer H.J."/>
            <person name="Moore B."/>
            <person name="Morris P."/>
            <person name="Phuntmart V."/>
            <person name="Puiu D."/>
            <person name="Shetty J."/>
            <person name="Stajich J.E."/>
            <person name="Tripathy S."/>
            <person name="Wawra S."/>
            <person name="van West P."/>
            <person name="Whitty B.R."/>
            <person name="Coutinho P.M."/>
            <person name="Henrissat B."/>
            <person name="Martin F."/>
            <person name="Thomas P.D."/>
            <person name="Tyler B.M."/>
            <person name="De Vries R.P."/>
            <person name="Kamoun S."/>
            <person name="Yandell M."/>
            <person name="Tisserat N."/>
            <person name="Buell C.R."/>
        </authorList>
    </citation>
    <scope>NUCLEOTIDE SEQUENCE</scope>
    <source>
        <strain evidence="13">DAOM:BR144</strain>
    </source>
</reference>
<evidence type="ECO:0000256" key="4">
    <source>
        <dbReference type="ARBA" id="ARBA00022692"/>
    </source>
</evidence>
<reference evidence="12" key="3">
    <citation type="submission" date="2015-02" db="UniProtKB">
        <authorList>
            <consortium name="EnsemblProtists"/>
        </authorList>
    </citation>
    <scope>IDENTIFICATION</scope>
    <source>
        <strain evidence="12">DAOM BR144</strain>
    </source>
</reference>
<keyword evidence="2" id="KW-0813">Transport</keyword>
<reference evidence="13" key="2">
    <citation type="submission" date="2010-04" db="EMBL/GenBank/DDBJ databases">
        <authorList>
            <person name="Buell R."/>
            <person name="Hamilton J."/>
            <person name="Hostetler J."/>
        </authorList>
    </citation>
    <scope>NUCLEOTIDE SEQUENCE [LARGE SCALE GENOMIC DNA]</scope>
    <source>
        <strain evidence="13">DAOM:BR144</strain>
    </source>
</reference>
<dbReference type="AlphaFoldDB" id="K3X4P0"/>
<dbReference type="GO" id="GO:0005267">
    <property type="term" value="F:potassium channel activity"/>
    <property type="evidence" value="ECO:0007669"/>
    <property type="project" value="UniProtKB-KW"/>
</dbReference>
<dbReference type="eggNOG" id="KOG1420">
    <property type="taxonomic scope" value="Eukaryota"/>
</dbReference>
<organism evidence="12 13">
    <name type="scientific">Globisporangium ultimum (strain ATCC 200006 / CBS 805.95 / DAOM BR144)</name>
    <name type="common">Pythium ultimum</name>
    <dbReference type="NCBI Taxonomy" id="431595"/>
    <lineage>
        <taxon>Eukaryota</taxon>
        <taxon>Sar</taxon>
        <taxon>Stramenopiles</taxon>
        <taxon>Oomycota</taxon>
        <taxon>Peronosporomycetes</taxon>
        <taxon>Pythiales</taxon>
        <taxon>Pythiaceae</taxon>
        <taxon>Globisporangium</taxon>
    </lineage>
</organism>
<evidence type="ECO:0000259" key="11">
    <source>
        <dbReference type="Pfam" id="PF22614"/>
    </source>
</evidence>
<evidence type="ECO:0000256" key="9">
    <source>
        <dbReference type="ARBA" id="ARBA00023136"/>
    </source>
</evidence>
<dbReference type="EMBL" id="GL376601">
    <property type="status" value="NOT_ANNOTATED_CDS"/>
    <property type="molecule type" value="Genomic_DNA"/>
</dbReference>
<keyword evidence="6" id="KW-0630">Potassium</keyword>
<keyword evidence="8" id="KW-0406">Ion transport</keyword>
<evidence type="ECO:0000256" key="5">
    <source>
        <dbReference type="ARBA" id="ARBA00022826"/>
    </source>
</evidence>
<proteinExistence type="predicted"/>
<evidence type="ECO:0000256" key="7">
    <source>
        <dbReference type="ARBA" id="ARBA00022989"/>
    </source>
</evidence>
<keyword evidence="7" id="KW-1133">Transmembrane helix</keyword>
<evidence type="ECO:0000256" key="3">
    <source>
        <dbReference type="ARBA" id="ARBA00022538"/>
    </source>
</evidence>
<dbReference type="OMA" id="GHIYFAN"/>
<evidence type="ECO:0000256" key="8">
    <source>
        <dbReference type="ARBA" id="ARBA00023065"/>
    </source>
</evidence>